<dbReference type="Proteomes" id="UP001314170">
    <property type="component" value="Unassembled WGS sequence"/>
</dbReference>
<sequence>MGVLGYFSPISRSLSKCVLFSGVKGYTLYTLVQRVWEGDPKWVKSVSFGDEADGVEMFRLRYLEFEKSRSLKTLFGYVEEHQI</sequence>
<evidence type="ECO:0000313" key="1">
    <source>
        <dbReference type="EMBL" id="CAK7323046.1"/>
    </source>
</evidence>
<keyword evidence="2" id="KW-1185">Reference proteome</keyword>
<evidence type="ECO:0000313" key="2">
    <source>
        <dbReference type="Proteomes" id="UP001314170"/>
    </source>
</evidence>
<dbReference type="EMBL" id="CAWUPB010000058">
    <property type="protein sequence ID" value="CAK7323046.1"/>
    <property type="molecule type" value="Genomic_DNA"/>
</dbReference>
<gene>
    <name evidence="1" type="ORF">DCAF_LOCUS661</name>
</gene>
<accession>A0AAV1QSS2</accession>
<reference evidence="1 2" key="1">
    <citation type="submission" date="2024-01" db="EMBL/GenBank/DDBJ databases">
        <authorList>
            <person name="Waweru B."/>
        </authorList>
    </citation>
    <scope>NUCLEOTIDE SEQUENCE [LARGE SCALE GENOMIC DNA]</scope>
</reference>
<dbReference type="AlphaFoldDB" id="A0AAV1QSS2"/>
<name>A0AAV1QSS2_9ROSI</name>
<comment type="caution">
    <text evidence="1">The sequence shown here is derived from an EMBL/GenBank/DDBJ whole genome shotgun (WGS) entry which is preliminary data.</text>
</comment>
<proteinExistence type="predicted"/>
<organism evidence="1 2">
    <name type="scientific">Dovyalis caffra</name>
    <dbReference type="NCBI Taxonomy" id="77055"/>
    <lineage>
        <taxon>Eukaryota</taxon>
        <taxon>Viridiplantae</taxon>
        <taxon>Streptophyta</taxon>
        <taxon>Embryophyta</taxon>
        <taxon>Tracheophyta</taxon>
        <taxon>Spermatophyta</taxon>
        <taxon>Magnoliopsida</taxon>
        <taxon>eudicotyledons</taxon>
        <taxon>Gunneridae</taxon>
        <taxon>Pentapetalae</taxon>
        <taxon>rosids</taxon>
        <taxon>fabids</taxon>
        <taxon>Malpighiales</taxon>
        <taxon>Salicaceae</taxon>
        <taxon>Flacourtieae</taxon>
        <taxon>Dovyalis</taxon>
    </lineage>
</organism>
<protein>
    <submittedName>
        <fullName evidence="1">Uncharacterized protein</fullName>
    </submittedName>
</protein>